<dbReference type="Proteomes" id="UP000644147">
    <property type="component" value="Unassembled WGS sequence"/>
</dbReference>
<dbReference type="InterPro" id="IPR025324">
    <property type="entry name" value="DUF4230"/>
</dbReference>
<evidence type="ECO:0000313" key="3">
    <source>
        <dbReference type="Proteomes" id="UP000644147"/>
    </source>
</evidence>
<sequence>MFLYRLIRTFLPLLLLVLLAVFLWKKFRPESLFKSEEKVTVSHHTVLTKVEALGKMELVRYNFKDVVEYKKGIMFLPDSRSVLIVSGEAVGCIDLRKLTEQDLVFSGDSLLTVYLPKPEICYSKVNHEKSKILLMENTYFRDAELVDEAYKYAEKNIARTANHSGILRQTEANAHKILKPLLENSSGRKVIIRKQSEKMQVPTIQKR</sequence>
<comment type="caution">
    <text evidence="2">The sequence shown here is derived from an EMBL/GenBank/DDBJ whole genome shotgun (WGS) entry which is preliminary data.</text>
</comment>
<protein>
    <submittedName>
        <fullName evidence="2">DUF4230 domain-containing protein</fullName>
    </submittedName>
</protein>
<organism evidence="2 3">
    <name type="scientific">Adhaeribacter terrigena</name>
    <dbReference type="NCBI Taxonomy" id="2793070"/>
    <lineage>
        <taxon>Bacteria</taxon>
        <taxon>Pseudomonadati</taxon>
        <taxon>Bacteroidota</taxon>
        <taxon>Cytophagia</taxon>
        <taxon>Cytophagales</taxon>
        <taxon>Hymenobacteraceae</taxon>
        <taxon>Adhaeribacter</taxon>
    </lineage>
</organism>
<keyword evidence="1" id="KW-0812">Transmembrane</keyword>
<dbReference type="Pfam" id="PF14014">
    <property type="entry name" value="DUF4230"/>
    <property type="match status" value="1"/>
</dbReference>
<keyword evidence="3" id="KW-1185">Reference proteome</keyword>
<keyword evidence="1" id="KW-1133">Transmembrane helix</keyword>
<evidence type="ECO:0000256" key="1">
    <source>
        <dbReference type="SAM" id="Phobius"/>
    </source>
</evidence>
<proteinExistence type="predicted"/>
<dbReference type="RefSeq" id="WP_200507198.1">
    <property type="nucleotide sequence ID" value="NZ_JAEHFX010000008.1"/>
</dbReference>
<keyword evidence="1" id="KW-0472">Membrane</keyword>
<dbReference type="EMBL" id="JAEHFX010000008">
    <property type="protein sequence ID" value="MBK0404360.1"/>
    <property type="molecule type" value="Genomic_DNA"/>
</dbReference>
<feature type="transmembrane region" description="Helical" evidence="1">
    <location>
        <begin position="6"/>
        <end position="24"/>
    </location>
</feature>
<reference evidence="2 3" key="1">
    <citation type="submission" date="2020-12" db="EMBL/GenBank/DDBJ databases">
        <title>Bacterial novel species Adhaeribacter sp. BT258 isolated from soil.</title>
        <authorList>
            <person name="Jung H.-Y."/>
        </authorList>
    </citation>
    <scope>NUCLEOTIDE SEQUENCE [LARGE SCALE GENOMIC DNA]</scope>
    <source>
        <strain evidence="2 3">BT258</strain>
    </source>
</reference>
<evidence type="ECO:0000313" key="2">
    <source>
        <dbReference type="EMBL" id="MBK0404360.1"/>
    </source>
</evidence>
<name>A0ABS1C6Z2_9BACT</name>
<accession>A0ABS1C6Z2</accession>
<gene>
    <name evidence="2" type="ORF">I5M27_15285</name>
</gene>